<dbReference type="SUPFAM" id="SSF48452">
    <property type="entry name" value="TPR-like"/>
    <property type="match status" value="1"/>
</dbReference>
<feature type="compositionally biased region" description="Polar residues" evidence="5">
    <location>
        <begin position="151"/>
        <end position="164"/>
    </location>
</feature>
<evidence type="ECO:0000256" key="5">
    <source>
        <dbReference type="SAM" id="MobiDB-lite"/>
    </source>
</evidence>
<dbReference type="SMART" id="SM00320">
    <property type="entry name" value="WD40"/>
    <property type="match status" value="7"/>
</dbReference>
<dbReference type="PANTHER" id="PTHR44129">
    <property type="entry name" value="WD REPEAT-CONTAINING PROTEIN POP1"/>
    <property type="match status" value="1"/>
</dbReference>
<name>A0A8J7DZV9_9CYAN</name>
<evidence type="ECO:0000256" key="4">
    <source>
        <dbReference type="PROSITE-ProRule" id="PRU00339"/>
    </source>
</evidence>
<dbReference type="InterPro" id="IPR036869">
    <property type="entry name" value="J_dom_sf"/>
</dbReference>
<dbReference type="PROSITE" id="PS50005">
    <property type="entry name" value="TPR"/>
    <property type="match status" value="1"/>
</dbReference>
<keyword evidence="1 3" id="KW-0853">WD repeat</keyword>
<accession>A0A8J7DZV9</accession>
<dbReference type="EMBL" id="JADEWZ010000059">
    <property type="protein sequence ID" value="MBE9118749.1"/>
    <property type="molecule type" value="Genomic_DNA"/>
</dbReference>
<dbReference type="Proteomes" id="UP000654482">
    <property type="component" value="Unassembled WGS sequence"/>
</dbReference>
<dbReference type="PROSITE" id="PS50294">
    <property type="entry name" value="WD_REPEATS_REGION"/>
    <property type="match status" value="6"/>
</dbReference>
<dbReference type="SUPFAM" id="SSF46565">
    <property type="entry name" value="Chaperone J-domain"/>
    <property type="match status" value="1"/>
</dbReference>
<dbReference type="SUPFAM" id="SSF50978">
    <property type="entry name" value="WD40 repeat-like"/>
    <property type="match status" value="1"/>
</dbReference>
<dbReference type="PRINTS" id="PR00320">
    <property type="entry name" value="GPROTEINBRPT"/>
</dbReference>
<feature type="region of interest" description="Disordered" evidence="5">
    <location>
        <begin position="148"/>
        <end position="172"/>
    </location>
</feature>
<organism evidence="7 8">
    <name type="scientific">Lusitaniella coriacea LEGE 07157</name>
    <dbReference type="NCBI Taxonomy" id="945747"/>
    <lineage>
        <taxon>Bacteria</taxon>
        <taxon>Bacillati</taxon>
        <taxon>Cyanobacteriota</taxon>
        <taxon>Cyanophyceae</taxon>
        <taxon>Spirulinales</taxon>
        <taxon>Lusitaniellaceae</taxon>
        <taxon>Lusitaniella</taxon>
    </lineage>
</organism>
<feature type="repeat" description="WD" evidence="3">
    <location>
        <begin position="313"/>
        <end position="347"/>
    </location>
</feature>
<sequence length="474" mass="52808">MKNANPRQYYRILGIQPGASPAEIKKAYRKLVKTWHPDGFPHNRLQQKRAEEKLKQINEAYEALQNGKTVAADAPPPKRKVDPEPFYQRGIEYARRDLYKQAIYELTKAILIDPDYVDAYLYRGFIYDKLGQGLRAEKDFNKATKLKLRETNQTYQPRNPSPNVSKADRAPKKKSPWICAGTLHKHNDVVSSIAMSPDGAVFASGSYDGTITLWQLSTGRVLYTLSGHLDRVHCVAISPDNRTVASGSSDKTVKLWKLKSGSEIRTCGGWFHGHSDRVLCVAFSPNKKKLASGSADRTVKLWQVSTGKQIRTLSGYSAPIAAIAISSDGKLFASGGLDKALRVREMSGRLIRSIRGKTEILALAFSPDGQQVAIGGGDGRIKLWDWQKGREICTLEGHRDRAISLAFSPDGETLISGSEDSTIKIWNWQEEREICTLTEHRDRVCALAFSPKGNVFVSGSADKTVKVWWKNESS</sequence>
<evidence type="ECO:0000259" key="6">
    <source>
        <dbReference type="PROSITE" id="PS50076"/>
    </source>
</evidence>
<evidence type="ECO:0000256" key="2">
    <source>
        <dbReference type="ARBA" id="ARBA00022737"/>
    </source>
</evidence>
<dbReference type="Pfam" id="PF13414">
    <property type="entry name" value="TPR_11"/>
    <property type="match status" value="1"/>
</dbReference>
<dbReference type="InterPro" id="IPR020472">
    <property type="entry name" value="WD40_PAC1"/>
</dbReference>
<dbReference type="SMART" id="SM00271">
    <property type="entry name" value="DnaJ"/>
    <property type="match status" value="1"/>
</dbReference>
<dbReference type="PROSITE" id="PS50076">
    <property type="entry name" value="DNAJ_2"/>
    <property type="match status" value="1"/>
</dbReference>
<dbReference type="AlphaFoldDB" id="A0A8J7DZV9"/>
<dbReference type="PROSITE" id="PS50082">
    <property type="entry name" value="WD_REPEATS_2"/>
    <property type="match status" value="7"/>
</dbReference>
<reference evidence="7" key="1">
    <citation type="submission" date="2020-10" db="EMBL/GenBank/DDBJ databases">
        <authorList>
            <person name="Castelo-Branco R."/>
            <person name="Eusebio N."/>
            <person name="Adriana R."/>
            <person name="Vieira A."/>
            <person name="Brugerolle De Fraissinette N."/>
            <person name="Rezende De Castro R."/>
            <person name="Schneider M.P."/>
            <person name="Vasconcelos V."/>
            <person name="Leao P.N."/>
        </authorList>
    </citation>
    <scope>NUCLEOTIDE SEQUENCE</scope>
    <source>
        <strain evidence="7">LEGE 07157</strain>
    </source>
</reference>
<dbReference type="Gene3D" id="1.10.287.110">
    <property type="entry name" value="DnaJ domain"/>
    <property type="match status" value="1"/>
</dbReference>
<keyword evidence="8" id="KW-1185">Reference proteome</keyword>
<dbReference type="Pfam" id="PF00400">
    <property type="entry name" value="WD40"/>
    <property type="match status" value="7"/>
</dbReference>
<dbReference type="InterPro" id="IPR001680">
    <property type="entry name" value="WD40_rpt"/>
</dbReference>
<feature type="repeat" description="WD" evidence="3">
    <location>
        <begin position="271"/>
        <end position="312"/>
    </location>
</feature>
<feature type="repeat" description="TPR" evidence="4">
    <location>
        <begin position="83"/>
        <end position="116"/>
    </location>
</feature>
<evidence type="ECO:0000256" key="1">
    <source>
        <dbReference type="ARBA" id="ARBA00022574"/>
    </source>
</evidence>
<dbReference type="InterPro" id="IPR050349">
    <property type="entry name" value="WD_LIS1/nudF_dynein_reg"/>
</dbReference>
<evidence type="ECO:0000313" key="7">
    <source>
        <dbReference type="EMBL" id="MBE9118749.1"/>
    </source>
</evidence>
<keyword evidence="2" id="KW-0677">Repeat</keyword>
<feature type="domain" description="J" evidence="6">
    <location>
        <begin position="8"/>
        <end position="85"/>
    </location>
</feature>
<dbReference type="Pfam" id="PF00226">
    <property type="entry name" value="DnaJ"/>
    <property type="match status" value="1"/>
</dbReference>
<dbReference type="CDD" id="cd06257">
    <property type="entry name" value="DnaJ"/>
    <property type="match status" value="1"/>
</dbReference>
<protein>
    <submittedName>
        <fullName evidence="7">DnaJ domain-containing protein</fullName>
    </submittedName>
</protein>
<dbReference type="Gene3D" id="2.130.10.10">
    <property type="entry name" value="YVTN repeat-like/Quinoprotein amine dehydrogenase"/>
    <property type="match status" value="2"/>
</dbReference>
<dbReference type="SMART" id="SM00028">
    <property type="entry name" value="TPR"/>
    <property type="match status" value="2"/>
</dbReference>
<dbReference type="InterPro" id="IPR015943">
    <property type="entry name" value="WD40/YVTN_repeat-like_dom_sf"/>
</dbReference>
<dbReference type="InterPro" id="IPR001623">
    <property type="entry name" value="DnaJ_domain"/>
</dbReference>
<dbReference type="InterPro" id="IPR036322">
    <property type="entry name" value="WD40_repeat_dom_sf"/>
</dbReference>
<feature type="repeat" description="WD" evidence="3">
    <location>
        <begin position="395"/>
        <end position="436"/>
    </location>
</feature>
<proteinExistence type="predicted"/>
<dbReference type="Gene3D" id="1.25.40.10">
    <property type="entry name" value="Tetratricopeptide repeat domain"/>
    <property type="match status" value="1"/>
</dbReference>
<dbReference type="RefSeq" id="WP_194031839.1">
    <property type="nucleotide sequence ID" value="NZ_JADEWZ010000059.1"/>
</dbReference>
<dbReference type="PRINTS" id="PR00625">
    <property type="entry name" value="JDOMAIN"/>
</dbReference>
<gene>
    <name evidence="7" type="ORF">IQ249_22940</name>
</gene>
<evidence type="ECO:0000256" key="3">
    <source>
        <dbReference type="PROSITE-ProRule" id="PRU00221"/>
    </source>
</evidence>
<feature type="repeat" description="WD" evidence="3">
    <location>
        <begin position="437"/>
        <end position="468"/>
    </location>
</feature>
<keyword evidence="4" id="KW-0802">TPR repeat</keyword>
<dbReference type="InterPro" id="IPR019734">
    <property type="entry name" value="TPR_rpt"/>
</dbReference>
<comment type="caution">
    <text evidence="7">The sequence shown here is derived from an EMBL/GenBank/DDBJ whole genome shotgun (WGS) entry which is preliminary data.</text>
</comment>
<feature type="repeat" description="WD" evidence="3">
    <location>
        <begin position="360"/>
        <end position="394"/>
    </location>
</feature>
<dbReference type="CDD" id="cd00200">
    <property type="entry name" value="WD40"/>
    <property type="match status" value="1"/>
</dbReference>
<feature type="repeat" description="WD" evidence="3">
    <location>
        <begin position="225"/>
        <end position="266"/>
    </location>
</feature>
<feature type="repeat" description="WD" evidence="3">
    <location>
        <begin position="183"/>
        <end position="224"/>
    </location>
</feature>
<evidence type="ECO:0000313" key="8">
    <source>
        <dbReference type="Proteomes" id="UP000654482"/>
    </source>
</evidence>
<dbReference type="InterPro" id="IPR011990">
    <property type="entry name" value="TPR-like_helical_dom_sf"/>
</dbReference>